<feature type="compositionally biased region" description="Polar residues" evidence="8">
    <location>
        <begin position="596"/>
        <end position="611"/>
    </location>
</feature>
<feature type="compositionally biased region" description="Low complexity" evidence="8">
    <location>
        <begin position="193"/>
        <end position="220"/>
    </location>
</feature>
<feature type="compositionally biased region" description="Basic residues" evidence="8">
    <location>
        <begin position="239"/>
        <end position="249"/>
    </location>
</feature>
<dbReference type="SMART" id="SM00513">
    <property type="entry name" value="SAP"/>
    <property type="match status" value="1"/>
</dbReference>
<dbReference type="PANTHER" id="PTHR14304:SF11">
    <property type="entry name" value="SAP DOMAIN-CONTAINING PROTEIN"/>
    <property type="match status" value="1"/>
</dbReference>
<dbReference type="InterPro" id="IPR011992">
    <property type="entry name" value="EF-hand-dom_pair"/>
</dbReference>
<feature type="domain" description="EF-hand" evidence="9">
    <location>
        <begin position="811"/>
        <end position="846"/>
    </location>
</feature>
<dbReference type="InterPro" id="IPR025223">
    <property type="entry name" value="S1-like_RNA-bd_dom"/>
</dbReference>
<proteinExistence type="predicted"/>
<sequence>MAFKGTWHRGDGSGGGGASGDRRYNSSTDSFSSFVLNPQGVPGNQMGLTPMNYPTNPNTMYSVMNTGSSMMGSANYSSAAKSLPYTGTVSNMYRDFGVIDNEISFKLNTVTGPLPRVGDRVVCQMKPAEGFGTQTPYKYYGFDVRSVQAPNDTRRPARPTGVPQQMPRNNDSYMNRNQNRNQPPTVKRSIPTNNNNNNNNNNDHHPYNNNANTNNNNNNNNRDRHGPINSSSINDRRRPSSARRSHSRTNKMVTPKRTSRAPPPKYTCTLPKASLDSAELNVTQIRSRYTRLHIPSDFYHASYAWHQSIPLDHPLKFITPCSFHIFNKNVPRLFDDNVSIIDPPDADYTWNVRVMLMSTPDIQTLISRSCLINNENGKSATINPDDLEHPTLLLSDDLEHPTKLIKFLVGVRHQNEYFPIGGPWSKSLDGANPESDPQVLRRTAVRCVQAQTGMDLSKCIQWCRYLEVRYHRPEEIHKGRLIESRVENIIVFLPDIAAACMPSSLEWEETISKYKQACDEEIAEELNEDNISDHEIETRSASHHSTIDIEKLRVIDLKAELKARGQHVTGLKSDLKKRLTKIIQQEKTDEEKPEVSANNTDEQQPSTTVNETKTEIKEHSQTDIDKLRKEIQAKYQLPSHRSILVHPTIAKGDKFDCRIVSLHYLLNYANKDTIKEKCFELYLFSEAFNEMLMRDYSYHIYRSLYSCLEVKDTTVEPETSDVEQKNDQQEENEAKTEEPIESMITSNDDDVVVLPGLDLNTEENDKKRKRTTSEEDLLQRKKSTQEESSEKSPADDDQKSALTIAHTRQRTIQPELLLAFTFFDRNRCGYLTEKDLEELLLSSGLSLTKNETKILVSRIAHNEKVQYHQLTDKALPIDDHENGNFIETNETDIDPLAPKGNLLLLPQHVSVFGLHSSTTNNGSQPAVSIDNQRAMKQLELSNKVQTGLELKIDILKKEIHKLTDELHAAQKSSRSYSDQLTDTKKRLRESQHDLKELEEKYKRYSDALYRVRSESRATLDHLTHVLGIKEKQPSQARKSEDETKKNSAVKTEVKSSNESDKIKQTETKPVEQEQSNKVEETLPSETNETEQ</sequence>
<keyword evidence="4 7" id="KW-0175">Coiled coil</keyword>
<name>A0A816ZJN8_9BILA</name>
<dbReference type="InterPro" id="IPR045353">
    <property type="entry name" value="LAIKA"/>
</dbReference>
<evidence type="ECO:0000256" key="2">
    <source>
        <dbReference type="ARBA" id="ARBA00022490"/>
    </source>
</evidence>
<feature type="region of interest" description="Disordered" evidence="8">
    <location>
        <begin position="1024"/>
        <end position="1091"/>
    </location>
</feature>
<dbReference type="Gene3D" id="1.10.238.10">
    <property type="entry name" value="EF-hand"/>
    <property type="match status" value="1"/>
</dbReference>
<dbReference type="SUPFAM" id="SSF68906">
    <property type="entry name" value="SAP domain"/>
    <property type="match status" value="1"/>
</dbReference>
<gene>
    <name evidence="11" type="ORF">MBJ925_LOCUS36172</name>
</gene>
<feature type="compositionally biased region" description="Basic and acidic residues" evidence="8">
    <location>
        <begin position="585"/>
        <end position="594"/>
    </location>
</feature>
<evidence type="ECO:0000256" key="8">
    <source>
        <dbReference type="SAM" id="MobiDB-lite"/>
    </source>
</evidence>
<dbReference type="PROSITE" id="PS50222">
    <property type="entry name" value="EF_HAND_2"/>
    <property type="match status" value="1"/>
</dbReference>
<feature type="region of interest" description="Disordered" evidence="8">
    <location>
        <begin position="1"/>
        <end position="36"/>
    </location>
</feature>
<dbReference type="InterPro" id="IPR036361">
    <property type="entry name" value="SAP_dom_sf"/>
</dbReference>
<dbReference type="GO" id="GO:0005509">
    <property type="term" value="F:calcium ion binding"/>
    <property type="evidence" value="ECO:0007669"/>
    <property type="project" value="InterPro"/>
</dbReference>
<feature type="region of interest" description="Disordered" evidence="8">
    <location>
        <begin position="585"/>
        <end position="621"/>
    </location>
</feature>
<feature type="compositionally biased region" description="Basic and acidic residues" evidence="8">
    <location>
        <begin position="612"/>
        <end position="621"/>
    </location>
</feature>
<feature type="region of interest" description="Disordered" evidence="8">
    <location>
        <begin position="715"/>
        <end position="800"/>
    </location>
</feature>
<dbReference type="Proteomes" id="UP000663824">
    <property type="component" value="Unassembled WGS sequence"/>
</dbReference>
<comment type="subcellular location">
    <subcellularLocation>
        <location evidence="1">Cytoplasm</location>
    </subcellularLocation>
</comment>
<feature type="compositionally biased region" description="Polar residues" evidence="8">
    <location>
        <begin position="162"/>
        <end position="184"/>
    </location>
</feature>
<evidence type="ECO:0000313" key="11">
    <source>
        <dbReference type="EMBL" id="CAF2216786.1"/>
    </source>
</evidence>
<dbReference type="SUPFAM" id="SSF47473">
    <property type="entry name" value="EF-hand"/>
    <property type="match status" value="1"/>
</dbReference>
<organism evidence="11 12">
    <name type="scientific">Rotaria magnacalcarata</name>
    <dbReference type="NCBI Taxonomy" id="392030"/>
    <lineage>
        <taxon>Eukaryota</taxon>
        <taxon>Metazoa</taxon>
        <taxon>Spiralia</taxon>
        <taxon>Gnathifera</taxon>
        <taxon>Rotifera</taxon>
        <taxon>Eurotatoria</taxon>
        <taxon>Bdelloidea</taxon>
        <taxon>Philodinida</taxon>
        <taxon>Philodinidae</taxon>
        <taxon>Rotaria</taxon>
    </lineage>
</organism>
<evidence type="ECO:0000256" key="3">
    <source>
        <dbReference type="ARBA" id="ARBA00022553"/>
    </source>
</evidence>
<dbReference type="Pfam" id="PF19256">
    <property type="entry name" value="LAIKA"/>
    <property type="match status" value="1"/>
</dbReference>
<evidence type="ECO:0000256" key="4">
    <source>
        <dbReference type="ARBA" id="ARBA00023054"/>
    </source>
</evidence>
<evidence type="ECO:0000256" key="1">
    <source>
        <dbReference type="ARBA" id="ARBA00004496"/>
    </source>
</evidence>
<keyword evidence="2" id="KW-0963">Cytoplasm</keyword>
<keyword evidence="3" id="KW-0597">Phosphoprotein</keyword>
<protein>
    <recommendedName>
        <fullName evidence="13">Cell division cycle and apoptosis regulator protein 1</fullName>
    </recommendedName>
</protein>
<dbReference type="InterPro" id="IPR025224">
    <property type="entry name" value="CCAR1/CCAR2"/>
</dbReference>
<dbReference type="GO" id="GO:0005737">
    <property type="term" value="C:cytoplasm"/>
    <property type="evidence" value="ECO:0007669"/>
    <property type="project" value="UniProtKB-SubCell"/>
</dbReference>
<dbReference type="AlphaFoldDB" id="A0A816ZJN8"/>
<comment type="caution">
    <text evidence="11">The sequence shown here is derived from an EMBL/GenBank/DDBJ whole genome shotgun (WGS) entry which is preliminary data.</text>
</comment>
<feature type="compositionally biased region" description="Basic and acidic residues" evidence="8">
    <location>
        <begin position="1024"/>
        <end position="1080"/>
    </location>
</feature>
<evidence type="ECO:0000259" key="10">
    <source>
        <dbReference type="PROSITE" id="PS50800"/>
    </source>
</evidence>
<keyword evidence="5" id="KW-0010">Activator</keyword>
<dbReference type="InterPro" id="IPR003034">
    <property type="entry name" value="SAP_dom"/>
</dbReference>
<feature type="coiled-coil region" evidence="7">
    <location>
        <begin position="945"/>
        <end position="1014"/>
    </location>
</feature>
<dbReference type="SMART" id="SM01122">
    <property type="entry name" value="DBC1"/>
    <property type="match status" value="1"/>
</dbReference>
<accession>A0A816ZJN8</accession>
<dbReference type="InterPro" id="IPR025954">
    <property type="entry name" value="DBC1/CARP1_inactive_NUDIX"/>
</dbReference>
<evidence type="ECO:0000256" key="5">
    <source>
        <dbReference type="ARBA" id="ARBA00023159"/>
    </source>
</evidence>
<feature type="compositionally biased region" description="Basic and acidic residues" evidence="8">
    <location>
        <begin position="763"/>
        <end position="799"/>
    </location>
</feature>
<evidence type="ECO:0000256" key="7">
    <source>
        <dbReference type="SAM" id="Coils"/>
    </source>
</evidence>
<dbReference type="GO" id="GO:0006355">
    <property type="term" value="P:regulation of DNA-templated transcription"/>
    <property type="evidence" value="ECO:0007669"/>
    <property type="project" value="InterPro"/>
</dbReference>
<dbReference type="Gene3D" id="1.10.720.30">
    <property type="entry name" value="SAP domain"/>
    <property type="match status" value="1"/>
</dbReference>
<evidence type="ECO:0008006" key="13">
    <source>
        <dbReference type="Google" id="ProtNLM"/>
    </source>
</evidence>
<dbReference type="PANTHER" id="PTHR14304">
    <property type="entry name" value="CELL DIVISION CYCLE AND APOPTOSIS REGULATOR PROTEIN"/>
    <property type="match status" value="1"/>
</dbReference>
<dbReference type="Pfam" id="PF02037">
    <property type="entry name" value="SAP"/>
    <property type="match status" value="1"/>
</dbReference>
<feature type="region of interest" description="Disordered" evidence="8">
    <location>
        <begin position="148"/>
        <end position="266"/>
    </location>
</feature>
<dbReference type="GO" id="GO:0005634">
    <property type="term" value="C:nucleus"/>
    <property type="evidence" value="ECO:0007669"/>
    <property type="project" value="TreeGrafter"/>
</dbReference>
<dbReference type="PROSITE" id="PS50800">
    <property type="entry name" value="SAP"/>
    <property type="match status" value="1"/>
</dbReference>
<evidence type="ECO:0000259" key="9">
    <source>
        <dbReference type="PROSITE" id="PS50222"/>
    </source>
</evidence>
<dbReference type="EMBL" id="CAJNRE010019910">
    <property type="protein sequence ID" value="CAF2216786.1"/>
    <property type="molecule type" value="Genomic_DNA"/>
</dbReference>
<feature type="domain" description="SAP" evidence="10">
    <location>
        <begin position="549"/>
        <end position="583"/>
    </location>
</feature>
<evidence type="ECO:0000313" key="12">
    <source>
        <dbReference type="Proteomes" id="UP000663824"/>
    </source>
</evidence>
<dbReference type="Pfam" id="PF14443">
    <property type="entry name" value="DBC1"/>
    <property type="match status" value="1"/>
</dbReference>
<keyword evidence="6" id="KW-0131">Cell cycle</keyword>
<feature type="compositionally biased region" description="Basic and acidic residues" evidence="8">
    <location>
        <begin position="722"/>
        <end position="738"/>
    </location>
</feature>
<dbReference type="InterPro" id="IPR002048">
    <property type="entry name" value="EF_hand_dom"/>
</dbReference>
<feature type="compositionally biased region" description="Polar residues" evidence="8">
    <location>
        <begin position="25"/>
        <end position="36"/>
    </location>
</feature>
<dbReference type="Pfam" id="PF14444">
    <property type="entry name" value="S1-like"/>
    <property type="match status" value="1"/>
</dbReference>
<reference evidence="11" key="1">
    <citation type="submission" date="2021-02" db="EMBL/GenBank/DDBJ databases">
        <authorList>
            <person name="Nowell W R."/>
        </authorList>
    </citation>
    <scope>NUCLEOTIDE SEQUENCE</scope>
</reference>
<evidence type="ECO:0000256" key="6">
    <source>
        <dbReference type="ARBA" id="ARBA00023306"/>
    </source>
</evidence>